<reference evidence="1" key="2">
    <citation type="submission" date="2013-10" db="EMBL/GenBank/DDBJ databases">
        <authorList>
            <person name="Aslett M."/>
        </authorList>
    </citation>
    <scope>NUCLEOTIDE SEQUENCE [LARGE SCALE GENOMIC DNA]</scope>
    <source>
        <strain evidence="1">Houghton</strain>
    </source>
</reference>
<accession>U6MUD7</accession>
<name>U6MUD7_9EIME</name>
<dbReference type="OrthoDB" id="348233at2759"/>
<protein>
    <submittedName>
        <fullName evidence="1">Uncharacterized protein</fullName>
    </submittedName>
</protein>
<dbReference type="EMBL" id="HG723388">
    <property type="protein sequence ID" value="CDJ66049.1"/>
    <property type="molecule type" value="Genomic_DNA"/>
</dbReference>
<keyword evidence="2" id="KW-1185">Reference proteome</keyword>
<dbReference type="GeneID" id="25471535"/>
<proteinExistence type="predicted"/>
<evidence type="ECO:0000313" key="2">
    <source>
        <dbReference type="Proteomes" id="UP000030754"/>
    </source>
</evidence>
<dbReference type="AlphaFoldDB" id="U6MUD7"/>
<feature type="non-terminal residue" evidence="1">
    <location>
        <position position="1"/>
    </location>
</feature>
<sequence length="222" mass="23162">GAPGEGGGAPRADPEAQLRALQLRTQLEAAAAAEFAEIAGSTVDSLQAVNYLLLHAESRHAQVAKSASAALQLSGLVETAAAEAQRLAEEAARCSAAAAAAACADKADRLRREAFEHARGVLRCVAENGAWYQLDSAVQSAGLRLQRSLGVLSQQSPRGSPQRRAAQLMKEGNANVAKKRYLSSAQLVPAGRHVVSLLALARRVEQLSIVERSRLSSAAAPA</sequence>
<dbReference type="Proteomes" id="UP000030754">
    <property type="component" value="Unassembled WGS sequence"/>
</dbReference>
<reference evidence="1" key="1">
    <citation type="submission" date="2013-10" db="EMBL/GenBank/DDBJ databases">
        <title>Genomic analysis of the causative agents of coccidiosis in chickens.</title>
        <authorList>
            <person name="Reid A.J."/>
            <person name="Blake D."/>
            <person name="Billington K."/>
            <person name="Browne H."/>
            <person name="Dunn M."/>
            <person name="Hung S."/>
            <person name="Kawahara F."/>
            <person name="Miranda-Saavedra D."/>
            <person name="Mourier T."/>
            <person name="Nagra H."/>
            <person name="Otto T.D."/>
            <person name="Rawlings N."/>
            <person name="Sanchez A."/>
            <person name="Sanders M."/>
            <person name="Subramaniam C."/>
            <person name="Tay Y."/>
            <person name="Dear P."/>
            <person name="Doerig C."/>
            <person name="Gruber A."/>
            <person name="Parkinson J."/>
            <person name="Shirley M."/>
            <person name="Wan K.L."/>
            <person name="Berriman M."/>
            <person name="Tomley F."/>
            <person name="Pain A."/>
        </authorList>
    </citation>
    <scope>NUCLEOTIDE SEQUENCE [LARGE SCALE GENOMIC DNA]</scope>
    <source>
        <strain evidence="1">Houghton</strain>
    </source>
</reference>
<organism evidence="1 2">
    <name type="scientific">Eimeria necatrix</name>
    <dbReference type="NCBI Taxonomy" id="51315"/>
    <lineage>
        <taxon>Eukaryota</taxon>
        <taxon>Sar</taxon>
        <taxon>Alveolata</taxon>
        <taxon>Apicomplexa</taxon>
        <taxon>Conoidasida</taxon>
        <taxon>Coccidia</taxon>
        <taxon>Eucoccidiorida</taxon>
        <taxon>Eimeriorina</taxon>
        <taxon>Eimeriidae</taxon>
        <taxon>Eimeria</taxon>
    </lineage>
</organism>
<dbReference type="VEuPathDB" id="ToxoDB:ENH_00013530"/>
<gene>
    <name evidence="1" type="ORF">ENH_00013530</name>
</gene>
<evidence type="ECO:0000313" key="1">
    <source>
        <dbReference type="EMBL" id="CDJ66049.1"/>
    </source>
</evidence>
<dbReference type="RefSeq" id="XP_013434516.1">
    <property type="nucleotide sequence ID" value="XM_013579062.1"/>
</dbReference>